<evidence type="ECO:0000256" key="1">
    <source>
        <dbReference type="PROSITE-ProRule" id="PRU00339"/>
    </source>
</evidence>
<dbReference type="InterPro" id="IPR050469">
    <property type="entry name" value="Diguanylate_Cyclase"/>
</dbReference>
<evidence type="ECO:0000313" key="5">
    <source>
        <dbReference type="Proteomes" id="UP000250796"/>
    </source>
</evidence>
<dbReference type="FunFam" id="3.30.70.270:FF:000001">
    <property type="entry name" value="Diguanylate cyclase domain protein"/>
    <property type="match status" value="1"/>
</dbReference>
<dbReference type="PROSITE" id="PS50887">
    <property type="entry name" value="GGDEF"/>
    <property type="match status" value="1"/>
</dbReference>
<organism evidence="4 5">
    <name type="scientific">Mesotoga infera</name>
    <dbReference type="NCBI Taxonomy" id="1236046"/>
    <lineage>
        <taxon>Bacteria</taxon>
        <taxon>Thermotogati</taxon>
        <taxon>Thermotogota</taxon>
        <taxon>Thermotogae</taxon>
        <taxon>Kosmotogales</taxon>
        <taxon>Kosmotogaceae</taxon>
        <taxon>Mesotoga</taxon>
    </lineage>
</organism>
<sequence>MENLKRDTEDLMKAYVDLPLDDYRKKLDLLNKLTNHMYREGKFLLAAEMARAELPRFEEYRCLELANITNNMIKYCCLAGDYDSSIEYGLKALELFHQFGTADDINDVIANIGGVYIYMVQYEKGLEYTLRALEYAKSKNDREAASFFLNNCGIALNKLGHHDEAIANYEEAISIKLELGKKGELCNSYMNLAQVFLDTGNYSEAFEVLEKARPIAEEIGNLQTLKELSFHMADYYRRKGLFDEALELLSSYVEFHTEAGSLSKIPDALKEMADIHETIGELENALNDYKRLVSINERLYREASSARMVELESSFRVQQKMQEIEMLNSQNHELEEVKILLERRNRELLETQEKLEIANEMLKIQAETDPLTGLLNQKRMYPIIETEIDRALRYGGLLSMVMIDLDDFKKINDIYGHLIGDNVLKAAAAIVKNSIRRSDYAFRYGGEEFLLLLPSTDIENASAMANRLREEISSSLRPRVTLSAGVSTWKGEDATDFIRKTDALLYQAKENGKDRIVKEV</sequence>
<proteinExistence type="predicted"/>
<dbReference type="SUPFAM" id="SSF48452">
    <property type="entry name" value="TPR-like"/>
    <property type="match status" value="2"/>
</dbReference>
<protein>
    <submittedName>
        <fullName evidence="4">Diguanylate cyclase with TPR repeats</fullName>
    </submittedName>
</protein>
<dbReference type="EMBL" id="LS974202">
    <property type="protein sequence ID" value="SSC13033.1"/>
    <property type="molecule type" value="Genomic_DNA"/>
</dbReference>
<dbReference type="SMART" id="SM00028">
    <property type="entry name" value="TPR"/>
    <property type="match status" value="5"/>
</dbReference>
<accession>A0A7Z7LFA2</accession>
<dbReference type="Gene3D" id="1.25.40.10">
    <property type="entry name" value="Tetratricopeptide repeat domain"/>
    <property type="match status" value="1"/>
</dbReference>
<dbReference type="InterPro" id="IPR019734">
    <property type="entry name" value="TPR_rpt"/>
</dbReference>
<feature type="domain" description="GGDEF" evidence="3">
    <location>
        <begin position="396"/>
        <end position="520"/>
    </location>
</feature>
<dbReference type="NCBIfam" id="TIGR00254">
    <property type="entry name" value="GGDEF"/>
    <property type="match status" value="1"/>
</dbReference>
<feature type="repeat" description="TPR" evidence="1">
    <location>
        <begin position="186"/>
        <end position="219"/>
    </location>
</feature>
<evidence type="ECO:0000256" key="2">
    <source>
        <dbReference type="SAM" id="Coils"/>
    </source>
</evidence>
<keyword evidence="2" id="KW-0175">Coiled coil</keyword>
<dbReference type="Pfam" id="PF00990">
    <property type="entry name" value="GGDEF"/>
    <property type="match status" value="1"/>
</dbReference>
<dbReference type="AlphaFoldDB" id="A0A7Z7LFA2"/>
<dbReference type="InterPro" id="IPR043128">
    <property type="entry name" value="Rev_trsase/Diguanyl_cyclase"/>
</dbReference>
<keyword evidence="5" id="KW-1185">Reference proteome</keyword>
<dbReference type="SUPFAM" id="SSF55073">
    <property type="entry name" value="Nucleotide cyclase"/>
    <property type="match status" value="1"/>
</dbReference>
<dbReference type="Pfam" id="PF13424">
    <property type="entry name" value="TPR_12"/>
    <property type="match status" value="2"/>
</dbReference>
<dbReference type="PROSITE" id="PS50005">
    <property type="entry name" value="TPR"/>
    <property type="match status" value="2"/>
</dbReference>
<dbReference type="Gene3D" id="3.30.70.270">
    <property type="match status" value="1"/>
</dbReference>
<keyword evidence="1" id="KW-0802">TPR repeat</keyword>
<gene>
    <name evidence="4" type="ORF">MESINF_1589</name>
</gene>
<dbReference type="CDD" id="cd01949">
    <property type="entry name" value="GGDEF"/>
    <property type="match status" value="1"/>
</dbReference>
<dbReference type="KEGG" id="minf:MESINF_1589"/>
<dbReference type="PANTHER" id="PTHR45138">
    <property type="entry name" value="REGULATORY COMPONENTS OF SENSORY TRANSDUCTION SYSTEM"/>
    <property type="match status" value="1"/>
</dbReference>
<dbReference type="Proteomes" id="UP000250796">
    <property type="component" value="Chromosome MESINF"/>
</dbReference>
<name>A0A7Z7LFA2_9BACT</name>
<dbReference type="InterPro" id="IPR011990">
    <property type="entry name" value="TPR-like_helical_dom_sf"/>
</dbReference>
<dbReference type="GO" id="GO:0052621">
    <property type="term" value="F:diguanylate cyclase activity"/>
    <property type="evidence" value="ECO:0007669"/>
    <property type="project" value="TreeGrafter"/>
</dbReference>
<dbReference type="PANTHER" id="PTHR45138:SF9">
    <property type="entry name" value="DIGUANYLATE CYCLASE DGCM-RELATED"/>
    <property type="match status" value="1"/>
</dbReference>
<dbReference type="InterPro" id="IPR000160">
    <property type="entry name" value="GGDEF_dom"/>
</dbReference>
<feature type="repeat" description="TPR" evidence="1">
    <location>
        <begin position="266"/>
        <end position="299"/>
    </location>
</feature>
<evidence type="ECO:0000259" key="3">
    <source>
        <dbReference type="PROSITE" id="PS50887"/>
    </source>
</evidence>
<evidence type="ECO:0000313" key="4">
    <source>
        <dbReference type="EMBL" id="SSC13033.1"/>
    </source>
</evidence>
<reference evidence="4 5" key="1">
    <citation type="submission" date="2017-01" db="EMBL/GenBank/DDBJ databases">
        <authorList>
            <person name="Erauso G."/>
        </authorList>
    </citation>
    <scope>NUCLEOTIDE SEQUENCE [LARGE SCALE GENOMIC DNA]</scope>
    <source>
        <strain evidence="4">MESINF1</strain>
    </source>
</reference>
<dbReference type="InterPro" id="IPR029787">
    <property type="entry name" value="Nucleotide_cyclase"/>
</dbReference>
<feature type="coiled-coil region" evidence="2">
    <location>
        <begin position="272"/>
        <end position="365"/>
    </location>
</feature>
<dbReference type="SMART" id="SM00267">
    <property type="entry name" value="GGDEF"/>
    <property type="match status" value="1"/>
</dbReference>
<dbReference type="RefSeq" id="WP_231936666.1">
    <property type="nucleotide sequence ID" value="NZ_LS974202.1"/>
</dbReference>